<dbReference type="InterPro" id="IPR015797">
    <property type="entry name" value="NUDIX_hydrolase-like_dom_sf"/>
</dbReference>
<evidence type="ECO:0000256" key="5">
    <source>
        <dbReference type="ARBA" id="ARBA00022842"/>
    </source>
</evidence>
<dbReference type="Pfam" id="PF09297">
    <property type="entry name" value="Zn_ribbon_NUD"/>
    <property type="match status" value="1"/>
</dbReference>
<dbReference type="InterPro" id="IPR015376">
    <property type="entry name" value="Znr_NADH_PPase"/>
</dbReference>
<dbReference type="PROSITE" id="PS00893">
    <property type="entry name" value="NUDIX_BOX"/>
    <property type="match status" value="1"/>
</dbReference>
<dbReference type="PANTHER" id="PTHR11383">
    <property type="entry name" value="NUCLEOSIDE DIPHOSPHATE-LINKED MOIETY X MOTIF 13"/>
    <property type="match status" value="1"/>
</dbReference>
<comment type="caution">
    <text evidence="8">The sequence shown here is derived from an EMBL/GenBank/DDBJ whole genome shotgun (WGS) entry which is preliminary data.</text>
</comment>
<dbReference type="Gene3D" id="3.90.79.10">
    <property type="entry name" value="Nucleoside Triphosphate Pyrophosphohydrolase"/>
    <property type="match status" value="1"/>
</dbReference>
<organism evidence="8 9">
    <name type="scientific">Candidatus Gallacutalibacter pullicola</name>
    <dbReference type="NCBI Taxonomy" id="2840830"/>
    <lineage>
        <taxon>Bacteria</taxon>
        <taxon>Bacillati</taxon>
        <taxon>Bacillota</taxon>
        <taxon>Clostridia</taxon>
        <taxon>Eubacteriales</taxon>
        <taxon>Candidatus Gallacutalibacter</taxon>
    </lineage>
</organism>
<protein>
    <recommendedName>
        <fullName evidence="2">NAD(+) diphosphatase</fullName>
        <ecNumber evidence="2">3.6.1.22</ecNumber>
    </recommendedName>
</protein>
<gene>
    <name evidence="8" type="primary">nudC</name>
    <name evidence="8" type="ORF">IAA54_00660</name>
</gene>
<evidence type="ECO:0000256" key="1">
    <source>
        <dbReference type="ARBA" id="ARBA00001946"/>
    </source>
</evidence>
<dbReference type="EMBL" id="DVHF01000007">
    <property type="protein sequence ID" value="HIR56158.1"/>
    <property type="molecule type" value="Genomic_DNA"/>
</dbReference>
<dbReference type="EC" id="3.6.1.22" evidence="2"/>
<dbReference type="Pfam" id="PF00293">
    <property type="entry name" value="NUDIX"/>
    <property type="match status" value="1"/>
</dbReference>
<feature type="domain" description="Nudix hydrolase" evidence="7">
    <location>
        <begin position="145"/>
        <end position="271"/>
    </location>
</feature>
<evidence type="ECO:0000256" key="2">
    <source>
        <dbReference type="ARBA" id="ARBA00012381"/>
    </source>
</evidence>
<dbReference type="SUPFAM" id="SSF55811">
    <property type="entry name" value="Nudix"/>
    <property type="match status" value="1"/>
</dbReference>
<sequence length="273" mass="31058">MIQDIFPHKFDNSFHIRAPKEDDFALSYSKEGALLKICDGEPQLPTFADFGPGYAAEAEYLFSIDEKGYFLVRTVPELGERFAFFPLSYFRTMECGWQAFAGITGSQLWRWENSRQYCGRCGAKTVPGTTERSRCCPSCGQVEYPKICPAVIVAVTDGDKLLMVRNVRSTASRYVLIAGYVEFGETFEETVRREVLEEVGLHIKNIRYYKNQPWSFSDTLMIGCTAELDGSPETTLQETEIAEARWFRREEIPDTSSLISIGSEMIENFRNGK</sequence>
<keyword evidence="6" id="KW-0520">NAD</keyword>
<keyword evidence="5" id="KW-0460">Magnesium</keyword>
<comment type="cofactor">
    <cofactor evidence="1">
        <name>Mg(2+)</name>
        <dbReference type="ChEBI" id="CHEBI:18420"/>
    </cofactor>
</comment>
<dbReference type="Gene3D" id="3.90.79.20">
    <property type="match status" value="1"/>
</dbReference>
<evidence type="ECO:0000256" key="4">
    <source>
        <dbReference type="ARBA" id="ARBA00022801"/>
    </source>
</evidence>
<dbReference type="GO" id="GO:0016787">
    <property type="term" value="F:hydrolase activity"/>
    <property type="evidence" value="ECO:0007669"/>
    <property type="project" value="UniProtKB-KW"/>
</dbReference>
<dbReference type="PROSITE" id="PS51462">
    <property type="entry name" value="NUDIX"/>
    <property type="match status" value="1"/>
</dbReference>
<dbReference type="Proteomes" id="UP000886785">
    <property type="component" value="Unassembled WGS sequence"/>
</dbReference>
<evidence type="ECO:0000256" key="6">
    <source>
        <dbReference type="ARBA" id="ARBA00023027"/>
    </source>
</evidence>
<proteinExistence type="predicted"/>
<dbReference type="CDD" id="cd03429">
    <property type="entry name" value="NUDIX_NADH_pyrophosphatase_Nudt13"/>
    <property type="match status" value="1"/>
</dbReference>
<keyword evidence="4 8" id="KW-0378">Hydrolase</keyword>
<keyword evidence="3" id="KW-0479">Metal-binding</keyword>
<dbReference type="GO" id="GO:0046872">
    <property type="term" value="F:metal ion binding"/>
    <property type="evidence" value="ECO:0007669"/>
    <property type="project" value="UniProtKB-KW"/>
</dbReference>
<name>A0A9D1DNQ6_9FIRM</name>
<reference evidence="8" key="2">
    <citation type="journal article" date="2021" name="PeerJ">
        <title>Extensive microbial diversity within the chicken gut microbiome revealed by metagenomics and culture.</title>
        <authorList>
            <person name="Gilroy R."/>
            <person name="Ravi A."/>
            <person name="Getino M."/>
            <person name="Pursley I."/>
            <person name="Horton D.L."/>
            <person name="Alikhan N.F."/>
            <person name="Baker D."/>
            <person name="Gharbi K."/>
            <person name="Hall N."/>
            <person name="Watson M."/>
            <person name="Adriaenssens E.M."/>
            <person name="Foster-Nyarko E."/>
            <person name="Jarju S."/>
            <person name="Secka A."/>
            <person name="Antonio M."/>
            <person name="Oren A."/>
            <person name="Chaudhuri R.R."/>
            <person name="La Ragione R."/>
            <person name="Hildebrand F."/>
            <person name="Pallen M.J."/>
        </authorList>
    </citation>
    <scope>NUCLEOTIDE SEQUENCE</scope>
    <source>
        <strain evidence="8">ChiSjej1B19-7085</strain>
    </source>
</reference>
<dbReference type="NCBIfam" id="NF001299">
    <property type="entry name" value="PRK00241.1"/>
    <property type="match status" value="1"/>
</dbReference>
<evidence type="ECO:0000313" key="9">
    <source>
        <dbReference type="Proteomes" id="UP000886785"/>
    </source>
</evidence>
<dbReference type="InterPro" id="IPR049734">
    <property type="entry name" value="NudC-like_C"/>
</dbReference>
<dbReference type="PANTHER" id="PTHR11383:SF3">
    <property type="entry name" value="NAD(P)H PYROPHOSPHATASE NUDT13, MITOCHONDRIAL"/>
    <property type="match status" value="1"/>
</dbReference>
<evidence type="ECO:0000313" key="8">
    <source>
        <dbReference type="EMBL" id="HIR56158.1"/>
    </source>
</evidence>
<evidence type="ECO:0000259" key="7">
    <source>
        <dbReference type="PROSITE" id="PS51462"/>
    </source>
</evidence>
<evidence type="ECO:0000256" key="3">
    <source>
        <dbReference type="ARBA" id="ARBA00022723"/>
    </source>
</evidence>
<reference evidence="8" key="1">
    <citation type="submission" date="2020-10" db="EMBL/GenBank/DDBJ databases">
        <authorList>
            <person name="Gilroy R."/>
        </authorList>
    </citation>
    <scope>NUCLEOTIDE SEQUENCE</scope>
    <source>
        <strain evidence="8">ChiSjej1B19-7085</strain>
    </source>
</reference>
<accession>A0A9D1DNQ6</accession>
<dbReference type="InterPro" id="IPR000086">
    <property type="entry name" value="NUDIX_hydrolase_dom"/>
</dbReference>
<dbReference type="InterPro" id="IPR020084">
    <property type="entry name" value="NUDIX_hydrolase_CS"/>
</dbReference>
<dbReference type="AlphaFoldDB" id="A0A9D1DNQ6"/>